<name>A0A9X3L9G6_9BACI</name>
<gene>
    <name evidence="4" type="ORF">M9R61_10370</name>
</gene>
<dbReference type="InterPro" id="IPR009057">
    <property type="entry name" value="Homeodomain-like_sf"/>
</dbReference>
<accession>A0A9X3L9G6</accession>
<dbReference type="Pfam" id="PF00440">
    <property type="entry name" value="TetR_N"/>
    <property type="match status" value="1"/>
</dbReference>
<dbReference type="Gene3D" id="1.10.357.10">
    <property type="entry name" value="Tetracycline Repressor, domain 2"/>
    <property type="match status" value="1"/>
</dbReference>
<evidence type="ECO:0000313" key="4">
    <source>
        <dbReference type="EMBL" id="MCZ8533719.1"/>
    </source>
</evidence>
<keyword evidence="5" id="KW-1185">Reference proteome</keyword>
<evidence type="ECO:0000313" key="5">
    <source>
        <dbReference type="Proteomes" id="UP001152172"/>
    </source>
</evidence>
<keyword evidence="1 2" id="KW-0238">DNA-binding</keyword>
<dbReference type="InterPro" id="IPR001647">
    <property type="entry name" value="HTH_TetR"/>
</dbReference>
<sequence>MSRPREYSAERIFQGIHSALSKYGYTKLTLDNIAKEIIISPAALSKRFGSKKNLLLFYMDTVIKLTTQSFVTSRSLSGSKLHALKSLLIQSLGKVEDAQTLANITSLFIESVSDMDFLEYSQRRLQLIDEEVQYFLRAAIEDGELLNIELDQVETTARILQGAITGSLMIWLNNSTRTLEQWLDDCFNIILKQS</sequence>
<dbReference type="SUPFAM" id="SSF46689">
    <property type="entry name" value="Homeodomain-like"/>
    <property type="match status" value="1"/>
</dbReference>
<feature type="DNA-binding region" description="H-T-H motif" evidence="2">
    <location>
        <begin position="29"/>
        <end position="48"/>
    </location>
</feature>
<evidence type="ECO:0000259" key="3">
    <source>
        <dbReference type="PROSITE" id="PS50977"/>
    </source>
</evidence>
<dbReference type="PROSITE" id="PS50977">
    <property type="entry name" value="HTH_TETR_2"/>
    <property type="match status" value="1"/>
</dbReference>
<evidence type="ECO:0000256" key="2">
    <source>
        <dbReference type="PROSITE-ProRule" id="PRU00335"/>
    </source>
</evidence>
<dbReference type="EMBL" id="JAMKBI010000006">
    <property type="protein sequence ID" value="MCZ8533719.1"/>
    <property type="molecule type" value="Genomic_DNA"/>
</dbReference>
<comment type="caution">
    <text evidence="4">The sequence shown here is derived from an EMBL/GenBank/DDBJ whole genome shotgun (WGS) entry which is preliminary data.</text>
</comment>
<dbReference type="SUPFAM" id="SSF48498">
    <property type="entry name" value="Tetracyclin repressor-like, C-terminal domain"/>
    <property type="match status" value="1"/>
</dbReference>
<dbReference type="AlphaFoldDB" id="A0A9X3L9G6"/>
<protein>
    <submittedName>
        <fullName evidence="4">TetR/AcrR family transcriptional regulator</fullName>
    </submittedName>
</protein>
<reference evidence="4" key="1">
    <citation type="submission" date="2022-05" db="EMBL/GenBank/DDBJ databases">
        <authorList>
            <person name="Colautti A."/>
            <person name="Iacumin L."/>
        </authorList>
    </citation>
    <scope>NUCLEOTIDE SEQUENCE</scope>
    <source>
        <strain evidence="4">DSM 30747</strain>
    </source>
</reference>
<organism evidence="4 5">
    <name type="scientific">Psychrobacillus psychrodurans</name>
    <dbReference type="NCBI Taxonomy" id="126157"/>
    <lineage>
        <taxon>Bacteria</taxon>
        <taxon>Bacillati</taxon>
        <taxon>Bacillota</taxon>
        <taxon>Bacilli</taxon>
        <taxon>Bacillales</taxon>
        <taxon>Bacillaceae</taxon>
        <taxon>Psychrobacillus</taxon>
    </lineage>
</organism>
<proteinExistence type="predicted"/>
<dbReference type="InterPro" id="IPR023772">
    <property type="entry name" value="DNA-bd_HTH_TetR-type_CS"/>
</dbReference>
<dbReference type="RefSeq" id="WP_269922013.1">
    <property type="nucleotide sequence ID" value="NZ_JAMKBI010000006.1"/>
</dbReference>
<dbReference type="InterPro" id="IPR036271">
    <property type="entry name" value="Tet_transcr_reg_TetR-rel_C_sf"/>
</dbReference>
<dbReference type="GO" id="GO:0003677">
    <property type="term" value="F:DNA binding"/>
    <property type="evidence" value="ECO:0007669"/>
    <property type="project" value="UniProtKB-UniRule"/>
</dbReference>
<dbReference type="Proteomes" id="UP001152172">
    <property type="component" value="Unassembled WGS sequence"/>
</dbReference>
<dbReference type="PROSITE" id="PS01081">
    <property type="entry name" value="HTH_TETR_1"/>
    <property type="match status" value="1"/>
</dbReference>
<feature type="domain" description="HTH tetR-type" evidence="3">
    <location>
        <begin position="6"/>
        <end position="66"/>
    </location>
</feature>
<evidence type="ECO:0000256" key="1">
    <source>
        <dbReference type="ARBA" id="ARBA00023125"/>
    </source>
</evidence>